<gene>
    <name evidence="3" type="ORF">M378DRAFT_80078</name>
</gene>
<dbReference type="STRING" id="946122.A0A0C2WNP1"/>
<feature type="compositionally biased region" description="Polar residues" evidence="1">
    <location>
        <begin position="1"/>
        <end position="12"/>
    </location>
</feature>
<organism evidence="3 4">
    <name type="scientific">Amanita muscaria (strain Koide BX008)</name>
    <dbReference type="NCBI Taxonomy" id="946122"/>
    <lineage>
        <taxon>Eukaryota</taxon>
        <taxon>Fungi</taxon>
        <taxon>Dikarya</taxon>
        <taxon>Basidiomycota</taxon>
        <taxon>Agaricomycotina</taxon>
        <taxon>Agaricomycetes</taxon>
        <taxon>Agaricomycetidae</taxon>
        <taxon>Agaricales</taxon>
        <taxon>Pluteineae</taxon>
        <taxon>Amanitaceae</taxon>
        <taxon>Amanita</taxon>
    </lineage>
</organism>
<feature type="domain" description="NB-ARC" evidence="2">
    <location>
        <begin position="32"/>
        <end position="187"/>
    </location>
</feature>
<dbReference type="PANTHER" id="PTHR46082:SF6">
    <property type="entry name" value="AAA+ ATPASE DOMAIN-CONTAINING PROTEIN-RELATED"/>
    <property type="match status" value="1"/>
</dbReference>
<reference evidence="3 4" key="1">
    <citation type="submission" date="2014-04" db="EMBL/GenBank/DDBJ databases">
        <title>Evolutionary Origins and Diversification of the Mycorrhizal Mutualists.</title>
        <authorList>
            <consortium name="DOE Joint Genome Institute"/>
            <consortium name="Mycorrhizal Genomics Consortium"/>
            <person name="Kohler A."/>
            <person name="Kuo A."/>
            <person name="Nagy L.G."/>
            <person name="Floudas D."/>
            <person name="Copeland A."/>
            <person name="Barry K.W."/>
            <person name="Cichocki N."/>
            <person name="Veneault-Fourrey C."/>
            <person name="LaButti K."/>
            <person name="Lindquist E.A."/>
            <person name="Lipzen A."/>
            <person name="Lundell T."/>
            <person name="Morin E."/>
            <person name="Murat C."/>
            <person name="Riley R."/>
            <person name="Ohm R."/>
            <person name="Sun H."/>
            <person name="Tunlid A."/>
            <person name="Henrissat B."/>
            <person name="Grigoriev I.V."/>
            <person name="Hibbett D.S."/>
            <person name="Martin F."/>
        </authorList>
    </citation>
    <scope>NUCLEOTIDE SEQUENCE [LARGE SCALE GENOMIC DNA]</scope>
    <source>
        <strain evidence="3 4">Koide BX008</strain>
    </source>
</reference>
<dbReference type="Pfam" id="PF13424">
    <property type="entry name" value="TPR_12"/>
    <property type="match status" value="2"/>
</dbReference>
<dbReference type="EMBL" id="KN818261">
    <property type="protein sequence ID" value="KIL63232.1"/>
    <property type="molecule type" value="Genomic_DNA"/>
</dbReference>
<dbReference type="Proteomes" id="UP000054549">
    <property type="component" value="Unassembled WGS sequence"/>
</dbReference>
<dbReference type="SUPFAM" id="SSF48452">
    <property type="entry name" value="TPR-like"/>
    <property type="match status" value="1"/>
</dbReference>
<dbReference type="InterPro" id="IPR053137">
    <property type="entry name" value="NLR-like"/>
</dbReference>
<feature type="region of interest" description="Disordered" evidence="1">
    <location>
        <begin position="1"/>
        <end position="22"/>
    </location>
</feature>
<evidence type="ECO:0000313" key="4">
    <source>
        <dbReference type="Proteomes" id="UP000054549"/>
    </source>
</evidence>
<dbReference type="InParanoid" id="A0A0C2WNP1"/>
<dbReference type="AlphaFoldDB" id="A0A0C2WNP1"/>
<dbReference type="InterPro" id="IPR011990">
    <property type="entry name" value="TPR-like_helical_dom_sf"/>
</dbReference>
<dbReference type="PANTHER" id="PTHR46082">
    <property type="entry name" value="ATP/GTP-BINDING PROTEIN-RELATED"/>
    <property type="match status" value="1"/>
</dbReference>
<dbReference type="Gene3D" id="1.25.40.10">
    <property type="entry name" value="Tetratricopeptide repeat domain"/>
    <property type="match status" value="2"/>
</dbReference>
<protein>
    <recommendedName>
        <fullName evidence="2">NB-ARC domain-containing protein</fullName>
    </recommendedName>
</protein>
<dbReference type="InterPro" id="IPR027417">
    <property type="entry name" value="P-loop_NTPase"/>
</dbReference>
<dbReference type="SUPFAM" id="SSF52540">
    <property type="entry name" value="P-loop containing nucleoside triphosphate hydrolases"/>
    <property type="match status" value="1"/>
</dbReference>
<evidence type="ECO:0000313" key="3">
    <source>
        <dbReference type="EMBL" id="KIL63232.1"/>
    </source>
</evidence>
<accession>A0A0C2WNP1</accession>
<keyword evidence="4" id="KW-1185">Reference proteome</keyword>
<dbReference type="Gene3D" id="3.40.50.300">
    <property type="entry name" value="P-loop containing nucleotide triphosphate hydrolases"/>
    <property type="match status" value="1"/>
</dbReference>
<name>A0A0C2WNP1_AMAMK</name>
<dbReference type="Pfam" id="PF00931">
    <property type="entry name" value="NB-ARC"/>
    <property type="match status" value="1"/>
</dbReference>
<evidence type="ECO:0000256" key="1">
    <source>
        <dbReference type="SAM" id="MobiDB-lite"/>
    </source>
</evidence>
<feature type="non-terminal residue" evidence="3">
    <location>
        <position position="582"/>
    </location>
</feature>
<evidence type="ECO:0000259" key="2">
    <source>
        <dbReference type="Pfam" id="PF00931"/>
    </source>
</evidence>
<proteinExistence type="predicted"/>
<dbReference type="InterPro" id="IPR002182">
    <property type="entry name" value="NB-ARC"/>
</dbReference>
<dbReference type="GO" id="GO:0043531">
    <property type="term" value="F:ADP binding"/>
    <property type="evidence" value="ECO:0007669"/>
    <property type="project" value="InterPro"/>
</dbReference>
<dbReference type="OrthoDB" id="1658288at2759"/>
<dbReference type="HOGENOM" id="CLU_000288_125_8_1"/>
<sequence length="582" mass="65750">MTSNASASTSDQIPPLPSLKPPSTFFTGRDTYLRALQDHFSPETDCERKRFLLYGMGGIGKTQICLKFIEQYGKIWFPDIFWIDASSEHTIDLCLRQIAQKYKVDSTPSAESALEWISGRKNWLMVFDNADGGYHVVEKSIPPGSEGNILITSRDKGLARIASGTHPLEVTEMGEEDAIIMLLKSAMVYDNSVDVAITAQKLVAALGYIPLAIDQAGAYVQSCGCELAYYLELFIKHRVKLMSDKEFHGASLYNHSTYEAWDISIEEIKRRAGGQNSVQSLAAQSALTLHNLFAFLHQDNISREIFKNAALNFMKRKGRETNGLPQTISLLDSRTLLLDADGNWDALQFQAGIKVLLSFSLIRSNGMLYSVHPLIQTWSRDRISLVNVSDCCKKSRALLACSLDFRNQEDDYRFCSLLAPHIRTNGGHAAQLVSDEQYFDDQNRIFALVFFMVGDWDQAEKLWRETSHARETRLGEKHPDTLTTMSNLALTYSNQGKQKEAESLQVKYFDDQNYQFAFVFDIVGDWNQAEKLQRETLDARETRLGANHPDTLNAMGNLAATYRYQGKWKEAESLEVKVMEAR</sequence>